<feature type="region of interest" description="Disordered" evidence="2">
    <location>
        <begin position="302"/>
        <end position="338"/>
    </location>
</feature>
<keyword evidence="3" id="KW-0472">Membrane</keyword>
<organism evidence="4 5">
    <name type="scientific">Pangasianodon hypophthalmus</name>
    <name type="common">Striped catfish</name>
    <name type="synonym">Helicophagus hypophthalmus</name>
    <dbReference type="NCBI Taxonomy" id="310915"/>
    <lineage>
        <taxon>Eukaryota</taxon>
        <taxon>Metazoa</taxon>
        <taxon>Chordata</taxon>
        <taxon>Craniata</taxon>
        <taxon>Vertebrata</taxon>
        <taxon>Euteleostomi</taxon>
        <taxon>Actinopterygii</taxon>
        <taxon>Neopterygii</taxon>
        <taxon>Teleostei</taxon>
        <taxon>Ostariophysi</taxon>
        <taxon>Siluriformes</taxon>
        <taxon>Pangasiidae</taxon>
        <taxon>Pangasianodon</taxon>
    </lineage>
</organism>
<name>A0A5N5PWQ9_PANHP</name>
<accession>A0A5N5PWQ9</accession>
<evidence type="ECO:0000313" key="5">
    <source>
        <dbReference type="Proteomes" id="UP000327468"/>
    </source>
</evidence>
<reference evidence="4 5" key="1">
    <citation type="submission" date="2019-06" db="EMBL/GenBank/DDBJ databases">
        <title>A chromosome-scale genome assembly of the striped catfish, Pangasianodon hypophthalmus.</title>
        <authorList>
            <person name="Wen M."/>
            <person name="Zahm M."/>
            <person name="Roques C."/>
            <person name="Cabau C."/>
            <person name="Klopp C."/>
            <person name="Donnadieu C."/>
            <person name="Jouanno E."/>
            <person name="Avarre J.-C."/>
            <person name="Campet M."/>
            <person name="Ha T.T.T."/>
            <person name="Dugue R."/>
            <person name="Lampietro C."/>
            <person name="Louis A."/>
            <person name="Herpin A."/>
            <person name="Echchiki A."/>
            <person name="Berthelot C."/>
            <person name="Parey E."/>
            <person name="Roest-Crollius H."/>
            <person name="Braasch I."/>
            <person name="Postlethwait J."/>
            <person name="Bobe J."/>
            <person name="Montfort J."/>
            <person name="Bouchez O."/>
            <person name="Begum T."/>
            <person name="Schartl M."/>
            <person name="Guiguen Y."/>
        </authorList>
    </citation>
    <scope>NUCLEOTIDE SEQUENCE [LARGE SCALE GENOMIC DNA]</scope>
    <source>
        <strain evidence="4 5">Indonesia</strain>
        <tissue evidence="4">Blood</tissue>
    </source>
</reference>
<evidence type="ECO:0000313" key="4">
    <source>
        <dbReference type="EMBL" id="KAB5584060.1"/>
    </source>
</evidence>
<proteinExistence type="predicted"/>
<dbReference type="AlphaFoldDB" id="A0A5N5PWQ9"/>
<dbReference type="EMBL" id="VFJC01000003">
    <property type="protein sequence ID" value="KAB5584060.1"/>
    <property type="molecule type" value="Genomic_DNA"/>
</dbReference>
<feature type="compositionally biased region" description="Polar residues" evidence="2">
    <location>
        <begin position="503"/>
        <end position="523"/>
    </location>
</feature>
<feature type="coiled-coil region" evidence="1">
    <location>
        <begin position="54"/>
        <end position="119"/>
    </location>
</feature>
<feature type="region of interest" description="Disordered" evidence="2">
    <location>
        <begin position="1"/>
        <end position="23"/>
    </location>
</feature>
<gene>
    <name evidence="4" type="ORF">PHYPO_G00103060</name>
</gene>
<evidence type="ECO:0000256" key="1">
    <source>
        <dbReference type="SAM" id="Coils"/>
    </source>
</evidence>
<protein>
    <submittedName>
        <fullName evidence="4">Uncharacterized protein</fullName>
    </submittedName>
</protein>
<feature type="region of interest" description="Disordered" evidence="2">
    <location>
        <begin position="481"/>
        <end position="567"/>
    </location>
</feature>
<evidence type="ECO:0000256" key="2">
    <source>
        <dbReference type="SAM" id="MobiDB-lite"/>
    </source>
</evidence>
<sequence>MARRRGKSSSKQDDSWLPLEPPAGQSSRGFNEYVIPGVLLLILAVGGSVLGWVCSDHQQTIDSLSETLASMQARITKLQQQLGTDNAQLANVGGFEERLLALEDAYAKAQRQVELALATSEQIKSKDLQSKVWSLQTEMNDKLAELQQNTISIAALNAIIKNKSIEFEVVKQSVNTMLSANAELAVQISGFSSTLSVTKLHLDEQISIVDGLMSQLEGQKREINEIKELFASNQESLATNARELLDVKELLESEQIKRTQNLEKQLRSLYKRLEDHQTNTESLHFQLAAQLEALQIQFSPGVQQPSRAEEEVQVEEQVTTSDNKKKKAPEKELENTVEEEFTEEEELRDNRELAAVEEVEASDWPVEEPVKEIQTPSDELDIEIEGDVAEEQNEVDITEEIETLQEAHMVTNEIEETVVDEIQTALEDSDRVTVETGEIMDENMEVNVGEEIKIHSEKANMVTSETEKQTEVPDAEEIQTLLEDSTTATTETEEAAVGKQEESTPAQEMQTGSEETDALSNTPDEVFSEEHAEHAAEEIHNVSDEISTAEIKTQEDGNAEQESGTAVEEIQIASDETEIATNGNVDNQMREVIPAEIEQEAMEELTAASAKESAVSEKSVKEV</sequence>
<feature type="transmembrane region" description="Helical" evidence="3">
    <location>
        <begin position="33"/>
        <end position="53"/>
    </location>
</feature>
<keyword evidence="5" id="KW-1185">Reference proteome</keyword>
<keyword evidence="1" id="KW-0175">Coiled coil</keyword>
<feature type="compositionally biased region" description="Basic and acidic residues" evidence="2">
    <location>
        <begin position="528"/>
        <end position="543"/>
    </location>
</feature>
<comment type="caution">
    <text evidence="4">The sequence shown here is derived from an EMBL/GenBank/DDBJ whole genome shotgun (WGS) entry which is preliminary data.</text>
</comment>
<evidence type="ECO:0000256" key="3">
    <source>
        <dbReference type="SAM" id="Phobius"/>
    </source>
</evidence>
<dbReference type="Proteomes" id="UP000327468">
    <property type="component" value="Chromosome 2"/>
</dbReference>
<feature type="region of interest" description="Disordered" evidence="2">
    <location>
        <begin position="603"/>
        <end position="623"/>
    </location>
</feature>
<keyword evidence="3" id="KW-0812">Transmembrane</keyword>
<feature type="compositionally biased region" description="Basic and acidic residues" evidence="2">
    <location>
        <begin position="614"/>
        <end position="623"/>
    </location>
</feature>
<keyword evidence="3" id="KW-1133">Transmembrane helix</keyword>